<feature type="region of interest" description="Disordered" evidence="1">
    <location>
        <begin position="40"/>
        <end position="117"/>
    </location>
</feature>
<dbReference type="Proteomes" id="UP001362999">
    <property type="component" value="Unassembled WGS sequence"/>
</dbReference>
<evidence type="ECO:0000313" key="2">
    <source>
        <dbReference type="EMBL" id="KAK7065120.1"/>
    </source>
</evidence>
<keyword evidence="3" id="KW-1185">Reference proteome</keyword>
<dbReference type="EMBL" id="JAWWNJ010000001">
    <property type="protein sequence ID" value="KAK7065120.1"/>
    <property type="molecule type" value="Genomic_DNA"/>
</dbReference>
<gene>
    <name evidence="2" type="ORF">R3P38DRAFT_2757685</name>
</gene>
<evidence type="ECO:0000256" key="1">
    <source>
        <dbReference type="SAM" id="MobiDB-lite"/>
    </source>
</evidence>
<organism evidence="2 3">
    <name type="scientific">Favolaschia claudopus</name>
    <dbReference type="NCBI Taxonomy" id="2862362"/>
    <lineage>
        <taxon>Eukaryota</taxon>
        <taxon>Fungi</taxon>
        <taxon>Dikarya</taxon>
        <taxon>Basidiomycota</taxon>
        <taxon>Agaricomycotina</taxon>
        <taxon>Agaricomycetes</taxon>
        <taxon>Agaricomycetidae</taxon>
        <taxon>Agaricales</taxon>
        <taxon>Marasmiineae</taxon>
        <taxon>Mycenaceae</taxon>
        <taxon>Favolaschia</taxon>
    </lineage>
</organism>
<evidence type="ECO:0000313" key="3">
    <source>
        <dbReference type="Proteomes" id="UP001362999"/>
    </source>
</evidence>
<sequence length="117" mass="13629">MTVFVCWNVKGAVRVPVDHYSNSGTSIPVNTINIVRTCRQENDEFKSSSNTSPRTSEHPNIGNTNKIPTIRDRRQRRRSNAFERRTEPERRVQVQVQRMAEREEAFRFSVQGKVPRT</sequence>
<protein>
    <submittedName>
        <fullName evidence="2">Uncharacterized protein</fullName>
    </submittedName>
</protein>
<feature type="compositionally biased region" description="Basic and acidic residues" evidence="1">
    <location>
        <begin position="80"/>
        <end position="92"/>
    </location>
</feature>
<dbReference type="AlphaFoldDB" id="A0AAW0ELD7"/>
<name>A0AAW0ELD7_9AGAR</name>
<comment type="caution">
    <text evidence="2">The sequence shown here is derived from an EMBL/GenBank/DDBJ whole genome shotgun (WGS) entry which is preliminary data.</text>
</comment>
<reference evidence="2 3" key="1">
    <citation type="journal article" date="2024" name="J Genomics">
        <title>Draft genome sequencing and assembly of Favolaschia claudopus CIRM-BRFM 2984 isolated from oak limbs.</title>
        <authorList>
            <person name="Navarro D."/>
            <person name="Drula E."/>
            <person name="Chaduli D."/>
            <person name="Cazenave R."/>
            <person name="Ahrendt S."/>
            <person name="Wang J."/>
            <person name="Lipzen A."/>
            <person name="Daum C."/>
            <person name="Barry K."/>
            <person name="Grigoriev I.V."/>
            <person name="Favel A."/>
            <person name="Rosso M.N."/>
            <person name="Martin F."/>
        </authorList>
    </citation>
    <scope>NUCLEOTIDE SEQUENCE [LARGE SCALE GENOMIC DNA]</scope>
    <source>
        <strain evidence="2 3">CIRM-BRFM 2984</strain>
    </source>
</reference>
<proteinExistence type="predicted"/>
<accession>A0AAW0ELD7</accession>